<dbReference type="AlphaFoldDB" id="A0A0B4ESG2"/>
<reference evidence="4 5" key="1">
    <citation type="journal article" date="2014" name="Proc. Natl. Acad. Sci. U.S.A.">
        <title>Trajectory and genomic determinants of fungal-pathogen speciation and host adaptation.</title>
        <authorList>
            <person name="Hu X."/>
            <person name="Xiao G."/>
            <person name="Zheng P."/>
            <person name="Shang Y."/>
            <person name="Su Y."/>
            <person name="Zhang X."/>
            <person name="Liu X."/>
            <person name="Zhan S."/>
            <person name="St Leger R.J."/>
            <person name="Wang C."/>
        </authorList>
    </citation>
    <scope>NUCLEOTIDE SEQUENCE [LARGE SCALE GENOMIC DNA]</scope>
    <source>
        <strain evidence="4 5">ARSEF 549</strain>
    </source>
</reference>
<name>A0A0B4ESG2_METAF</name>
<feature type="region of interest" description="Disordered" evidence="1">
    <location>
        <begin position="1"/>
        <end position="47"/>
    </location>
</feature>
<evidence type="ECO:0000256" key="1">
    <source>
        <dbReference type="SAM" id="MobiDB-lite"/>
    </source>
</evidence>
<dbReference type="InterPro" id="IPR006076">
    <property type="entry name" value="FAD-dep_OxRdtase"/>
</dbReference>
<protein>
    <submittedName>
        <fullName evidence="4">FAD dependent oxidoreductase</fullName>
    </submittedName>
</protein>
<gene>
    <name evidence="4" type="ORF">MAN_09327</name>
</gene>
<evidence type="ECO:0000313" key="4">
    <source>
        <dbReference type="EMBL" id="KID61043.1"/>
    </source>
</evidence>
<keyword evidence="2" id="KW-0812">Transmembrane</keyword>
<evidence type="ECO:0000256" key="2">
    <source>
        <dbReference type="SAM" id="Phobius"/>
    </source>
</evidence>
<proteinExistence type="predicted"/>
<organism evidence="4 5">
    <name type="scientific">Metarhizium anisopliae (strain ARSEF 549)</name>
    <dbReference type="NCBI Taxonomy" id="3151832"/>
    <lineage>
        <taxon>Eukaryota</taxon>
        <taxon>Fungi</taxon>
        <taxon>Dikarya</taxon>
        <taxon>Ascomycota</taxon>
        <taxon>Pezizomycotina</taxon>
        <taxon>Sordariomycetes</taxon>
        <taxon>Hypocreomycetidae</taxon>
        <taxon>Hypocreales</taxon>
        <taxon>Clavicipitaceae</taxon>
        <taxon>Metarhizium</taxon>
    </lineage>
</organism>
<dbReference type="Pfam" id="PF01266">
    <property type="entry name" value="DAO"/>
    <property type="match status" value="1"/>
</dbReference>
<keyword evidence="5" id="KW-1185">Reference proteome</keyword>
<sequence>MPDTSAYGDDMRDDDTLVGDDNSSVSSLGSASTLVSEGANPGRRLPNIRPHIDHRVDVVIIGSGITAVGVALSILPLMASRGMAPDVFVLEAMGLCHEGATQHDALMSFLPCRVFRPDGGLLPEKVLDFQVKNAEAVKELESKYLGAGAREFEMEELYDNDEDLEFGKRTQRPLDELYPQYGATILEGDEVPHYGPLRARGARTNTARLIRLHKLVTSIWADLRTQYANLRISTNTCVRHIALTTGSSHPYIVTSSWGSIRARHVVHATASSAPRLLPEIGLTAGWKHRLLLRPGARFPKREGKHIWALHLESHPFTVIRLPGGNDEIDELLIDWEWVSGRDHGEMLSTVDQIYSYMESVFGPEWKDAEIMGQNRSSTIGITGDSLPFVGRIPQDYTNRGVSSSEQAAVEAPFSDDGGLATPGEWISAGYNGQETAFALLSGHAVGIQIAGMENEELEMVPGRPGGRLNDWFPKEELSLDDDRMMRANLGPLG</sequence>
<feature type="non-terminal residue" evidence="4">
    <location>
        <position position="1"/>
    </location>
</feature>
<dbReference type="PANTHER" id="PTHR13847">
    <property type="entry name" value="SARCOSINE DEHYDROGENASE-RELATED"/>
    <property type="match status" value="1"/>
</dbReference>
<dbReference type="GO" id="GO:0005737">
    <property type="term" value="C:cytoplasm"/>
    <property type="evidence" value="ECO:0007669"/>
    <property type="project" value="TreeGrafter"/>
</dbReference>
<keyword evidence="2" id="KW-1133">Transmembrane helix</keyword>
<keyword evidence="2" id="KW-0472">Membrane</keyword>
<evidence type="ECO:0000313" key="5">
    <source>
        <dbReference type="Proteomes" id="UP000031186"/>
    </source>
</evidence>
<dbReference type="PANTHER" id="PTHR13847:SF213">
    <property type="entry name" value="DEPENDENT OXIDOREDUCTASE, PUTATIVE-RELATED"/>
    <property type="match status" value="1"/>
</dbReference>
<dbReference type="Gene3D" id="3.30.9.10">
    <property type="entry name" value="D-Amino Acid Oxidase, subunit A, domain 2"/>
    <property type="match status" value="1"/>
</dbReference>
<dbReference type="SUPFAM" id="SSF51905">
    <property type="entry name" value="FAD/NAD(P)-binding domain"/>
    <property type="match status" value="1"/>
</dbReference>
<dbReference type="Proteomes" id="UP000031186">
    <property type="component" value="Unassembled WGS sequence"/>
</dbReference>
<feature type="domain" description="FAD dependent oxidoreductase" evidence="3">
    <location>
        <begin position="57"/>
        <end position="444"/>
    </location>
</feature>
<dbReference type="EMBL" id="AZNF01000016">
    <property type="protein sequence ID" value="KID61043.1"/>
    <property type="molecule type" value="Genomic_DNA"/>
</dbReference>
<feature type="transmembrane region" description="Helical" evidence="2">
    <location>
        <begin position="58"/>
        <end position="79"/>
    </location>
</feature>
<dbReference type="OrthoDB" id="429143at2759"/>
<dbReference type="InterPro" id="IPR036188">
    <property type="entry name" value="FAD/NAD-bd_sf"/>
</dbReference>
<dbReference type="HOGENOM" id="CLU_022730_2_1_1"/>
<dbReference type="VEuPathDB" id="FungiDB:MAN_09327"/>
<accession>A0A0B4ESG2</accession>
<evidence type="ECO:0000259" key="3">
    <source>
        <dbReference type="Pfam" id="PF01266"/>
    </source>
</evidence>
<comment type="caution">
    <text evidence="4">The sequence shown here is derived from an EMBL/GenBank/DDBJ whole genome shotgun (WGS) entry which is preliminary data.</text>
</comment>
<feature type="compositionally biased region" description="Low complexity" evidence="1">
    <location>
        <begin position="23"/>
        <end position="36"/>
    </location>
</feature>
<dbReference type="Gene3D" id="3.50.50.60">
    <property type="entry name" value="FAD/NAD(P)-binding domain"/>
    <property type="match status" value="1"/>
</dbReference>